<protein>
    <submittedName>
        <fullName evidence="2">Uncharacterized protein</fullName>
    </submittedName>
</protein>
<reference evidence="2" key="1">
    <citation type="submission" date="2021-02" db="EMBL/GenBank/DDBJ databases">
        <authorList>
            <person name="Nowell W R."/>
        </authorList>
    </citation>
    <scope>NUCLEOTIDE SEQUENCE</scope>
</reference>
<dbReference type="EMBL" id="CAJNOK010018453">
    <property type="protein sequence ID" value="CAF1282617.1"/>
    <property type="molecule type" value="Genomic_DNA"/>
</dbReference>
<dbReference type="AlphaFoldDB" id="A0A8S2Q8V1"/>
<evidence type="ECO:0000313" key="3">
    <source>
        <dbReference type="Proteomes" id="UP000682733"/>
    </source>
</evidence>
<dbReference type="InterPro" id="IPR029021">
    <property type="entry name" value="Prot-tyrosine_phosphatase-like"/>
</dbReference>
<dbReference type="GO" id="GO:0008579">
    <property type="term" value="F:JUN kinase phosphatase activity"/>
    <property type="evidence" value="ECO:0007669"/>
    <property type="project" value="TreeGrafter"/>
</dbReference>
<dbReference type="EMBL" id="CAJOBA010040016">
    <property type="protein sequence ID" value="CAF4087399.1"/>
    <property type="molecule type" value="Genomic_DNA"/>
</dbReference>
<gene>
    <name evidence="1" type="ORF">OVA965_LOCUS27709</name>
    <name evidence="2" type="ORF">TMI583_LOCUS28457</name>
</gene>
<accession>A0A8S2Q8V1</accession>
<dbReference type="PANTHER" id="PTHR46377:SF1">
    <property type="entry name" value="DUAL SPECIFICITY PROTEIN PHOSPHATASE 19"/>
    <property type="match status" value="1"/>
</dbReference>
<name>A0A8S2Q8V1_9BILA</name>
<dbReference type="GO" id="GO:0005737">
    <property type="term" value="C:cytoplasm"/>
    <property type="evidence" value="ECO:0007669"/>
    <property type="project" value="TreeGrafter"/>
</dbReference>
<dbReference type="PANTHER" id="PTHR46377">
    <property type="entry name" value="DUAL SPECIFICITY PROTEIN PHOSPHATASE 19"/>
    <property type="match status" value="1"/>
</dbReference>
<proteinExistence type="predicted"/>
<dbReference type="Gene3D" id="3.90.190.10">
    <property type="entry name" value="Protein tyrosine phosphatase superfamily"/>
    <property type="match status" value="1"/>
</dbReference>
<comment type="caution">
    <text evidence="2">The sequence shown here is derived from an EMBL/GenBank/DDBJ whole genome shotgun (WGS) entry which is preliminary data.</text>
</comment>
<sequence length="153" mass="17161">MMSFLSDLQACSRPKLRHVTTRVIQRESKYGDGTFQISDRPTDSNGVFMIIDNSLDEKLQYVIDSAYIGTQDSTVNRATLNECKITHIANVATGISNAFSEQYKYLNIELLDTPETTHLPRSSNERNSCAFPSKNALHGESSSIDYITARLFT</sequence>
<evidence type="ECO:0000313" key="2">
    <source>
        <dbReference type="EMBL" id="CAF4087399.1"/>
    </source>
</evidence>
<evidence type="ECO:0000313" key="1">
    <source>
        <dbReference type="EMBL" id="CAF1282617.1"/>
    </source>
</evidence>
<organism evidence="2 3">
    <name type="scientific">Didymodactylos carnosus</name>
    <dbReference type="NCBI Taxonomy" id="1234261"/>
    <lineage>
        <taxon>Eukaryota</taxon>
        <taxon>Metazoa</taxon>
        <taxon>Spiralia</taxon>
        <taxon>Gnathifera</taxon>
        <taxon>Rotifera</taxon>
        <taxon>Eurotatoria</taxon>
        <taxon>Bdelloidea</taxon>
        <taxon>Philodinida</taxon>
        <taxon>Philodinidae</taxon>
        <taxon>Didymodactylos</taxon>
    </lineage>
</organism>
<dbReference type="Proteomes" id="UP000677228">
    <property type="component" value="Unassembled WGS sequence"/>
</dbReference>
<dbReference type="Proteomes" id="UP000682733">
    <property type="component" value="Unassembled WGS sequence"/>
</dbReference>